<evidence type="ECO:0000256" key="4">
    <source>
        <dbReference type="PROSITE-ProRule" id="PRU01024"/>
    </source>
</evidence>
<keyword evidence="1 4" id="KW-0489">Methyltransferase</keyword>
<comment type="caution">
    <text evidence="6">The sequence shown here is derived from an EMBL/GenBank/DDBJ whole genome shotgun (WGS) entry which is preliminary data.</text>
</comment>
<reference evidence="6" key="1">
    <citation type="submission" date="2023-10" db="EMBL/GenBank/DDBJ databases">
        <authorList>
            <person name="Chen Y."/>
            <person name="Shah S."/>
            <person name="Dougan E. K."/>
            <person name="Thang M."/>
            <person name="Chan C."/>
        </authorList>
    </citation>
    <scope>NUCLEOTIDE SEQUENCE [LARGE SCALE GENOMIC DNA]</scope>
</reference>
<dbReference type="Gene3D" id="3.40.50.150">
    <property type="entry name" value="Vaccinia Virus protein VP39"/>
    <property type="match status" value="1"/>
</dbReference>
<evidence type="ECO:0000256" key="1">
    <source>
        <dbReference type="ARBA" id="ARBA00022603"/>
    </source>
</evidence>
<accession>A0ABN9S983</accession>
<dbReference type="Proteomes" id="UP001189429">
    <property type="component" value="Unassembled WGS sequence"/>
</dbReference>
<dbReference type="InterPro" id="IPR030390">
    <property type="entry name" value="MeTrfase_TrmA_AS"/>
</dbReference>
<dbReference type="EMBL" id="CAUYUJ010009780">
    <property type="protein sequence ID" value="CAK0827662.1"/>
    <property type="molecule type" value="Genomic_DNA"/>
</dbReference>
<dbReference type="Pfam" id="PF05958">
    <property type="entry name" value="tRNA_U5-meth_tr"/>
    <property type="match status" value="1"/>
</dbReference>
<keyword evidence="7" id="KW-1185">Reference proteome</keyword>
<dbReference type="InterPro" id="IPR010280">
    <property type="entry name" value="U5_MeTrfase_fam"/>
</dbReference>
<evidence type="ECO:0000313" key="7">
    <source>
        <dbReference type="Proteomes" id="UP001189429"/>
    </source>
</evidence>
<dbReference type="InterPro" id="IPR029063">
    <property type="entry name" value="SAM-dependent_MTases_sf"/>
</dbReference>
<name>A0ABN9S983_9DINO</name>
<dbReference type="SUPFAM" id="SSF53335">
    <property type="entry name" value="S-adenosyl-L-methionine-dependent methyltransferases"/>
    <property type="match status" value="1"/>
</dbReference>
<evidence type="ECO:0000313" key="6">
    <source>
        <dbReference type="EMBL" id="CAK0827662.1"/>
    </source>
</evidence>
<proteinExistence type="inferred from homology"/>
<feature type="active site" evidence="5">
    <location>
        <position position="68"/>
    </location>
</feature>
<dbReference type="InterPro" id="IPR030391">
    <property type="entry name" value="MeTrfase_TrmA_CS"/>
</dbReference>
<keyword evidence="2 4" id="KW-0808">Transferase</keyword>
<feature type="binding site" evidence="4">
    <location>
        <position position="41"/>
    </location>
    <ligand>
        <name>S-adenosyl-L-methionine</name>
        <dbReference type="ChEBI" id="CHEBI:59789"/>
    </ligand>
</feature>
<gene>
    <name evidence="6" type="ORF">PCOR1329_LOCUS27144</name>
</gene>
<protein>
    <submittedName>
        <fullName evidence="6">Uncharacterized protein</fullName>
    </submittedName>
</protein>
<dbReference type="PROSITE" id="PS01230">
    <property type="entry name" value="TRMA_1"/>
    <property type="match status" value="1"/>
</dbReference>
<dbReference type="PANTHER" id="PTHR11061">
    <property type="entry name" value="RNA M5U METHYLTRANSFERASE"/>
    <property type="match status" value="1"/>
</dbReference>
<comment type="caution">
    <text evidence="4">Lacks conserved residue(s) required for the propagation of feature annotation.</text>
</comment>
<dbReference type="PROSITE" id="PS01231">
    <property type="entry name" value="TRMA_2"/>
    <property type="match status" value="1"/>
</dbReference>
<keyword evidence="3 4" id="KW-0949">S-adenosyl-L-methionine</keyword>
<dbReference type="PROSITE" id="PS51687">
    <property type="entry name" value="SAM_MT_RNA_M5U"/>
    <property type="match status" value="1"/>
</dbReference>
<feature type="active site" description="Nucleophile" evidence="4">
    <location>
        <position position="68"/>
    </location>
</feature>
<comment type="similarity">
    <text evidence="4">Belongs to the class I-like SAM-binding methyltransferase superfamily. RNA M5U methyltransferase family.</text>
</comment>
<evidence type="ECO:0000256" key="2">
    <source>
        <dbReference type="ARBA" id="ARBA00022679"/>
    </source>
</evidence>
<evidence type="ECO:0000256" key="5">
    <source>
        <dbReference type="PROSITE-ProRule" id="PRU10015"/>
    </source>
</evidence>
<sequence length="129" mass="13499">MLARRNAEAHGATNVTFAARDAADGLHGVQADPDETVVLVDPPRAGLSPGARAALRGLGPRRLVYVSCDCHTQARDLRELTAGGYAVRAVTPLDLFPQTRHLESVVVLERGAAPPAPPGAGRVQRVGPP</sequence>
<evidence type="ECO:0000256" key="3">
    <source>
        <dbReference type="ARBA" id="ARBA00022691"/>
    </source>
</evidence>
<organism evidence="6 7">
    <name type="scientific">Prorocentrum cordatum</name>
    <dbReference type="NCBI Taxonomy" id="2364126"/>
    <lineage>
        <taxon>Eukaryota</taxon>
        <taxon>Sar</taxon>
        <taxon>Alveolata</taxon>
        <taxon>Dinophyceae</taxon>
        <taxon>Prorocentrales</taxon>
        <taxon>Prorocentraceae</taxon>
        <taxon>Prorocentrum</taxon>
    </lineage>
</organism>
<dbReference type="PANTHER" id="PTHR11061:SF30">
    <property type="entry name" value="TRNA (URACIL(54)-C(5))-METHYLTRANSFERASE"/>
    <property type="match status" value="1"/>
</dbReference>